<evidence type="ECO:0000256" key="1">
    <source>
        <dbReference type="ARBA" id="ARBA00022801"/>
    </source>
</evidence>
<comment type="caution">
    <text evidence="3">The sequence shown here is derived from an EMBL/GenBank/DDBJ whole genome shotgun (WGS) entry which is preliminary data.</text>
</comment>
<keyword evidence="1" id="KW-0378">Hydrolase</keyword>
<name>A0ABR7XUR0_9SPHI</name>
<dbReference type="InterPro" id="IPR005181">
    <property type="entry name" value="SASA"/>
</dbReference>
<reference evidence="3 4" key="1">
    <citation type="submission" date="2020-08" db="EMBL/GenBank/DDBJ databases">
        <title>Sphingobacterium sp. DN00404 isolated from aquaculture water.</title>
        <authorList>
            <person name="Zhang M."/>
        </authorList>
    </citation>
    <scope>NUCLEOTIDE SEQUENCE [LARGE SCALE GENOMIC DNA]</scope>
    <source>
        <strain evidence="3 4">KCTC 42746</strain>
    </source>
</reference>
<dbReference type="Pfam" id="PF03629">
    <property type="entry name" value="SASA"/>
    <property type="match status" value="1"/>
</dbReference>
<organism evidence="3 4">
    <name type="scientific">Sphingobacterium chuzhouense</name>
    <dbReference type="NCBI Taxonomy" id="1742264"/>
    <lineage>
        <taxon>Bacteria</taxon>
        <taxon>Pseudomonadati</taxon>
        <taxon>Bacteroidota</taxon>
        <taxon>Sphingobacteriia</taxon>
        <taxon>Sphingobacteriales</taxon>
        <taxon>Sphingobacteriaceae</taxon>
        <taxon>Sphingobacterium</taxon>
    </lineage>
</organism>
<dbReference type="PROSITE" id="PS51257">
    <property type="entry name" value="PROKAR_LIPOPROTEIN"/>
    <property type="match status" value="1"/>
</dbReference>
<protein>
    <submittedName>
        <fullName evidence="3">Sialate O-acetylesterase</fullName>
    </submittedName>
</protein>
<evidence type="ECO:0000313" key="4">
    <source>
        <dbReference type="Proteomes" id="UP000651112"/>
    </source>
</evidence>
<evidence type="ECO:0000313" key="3">
    <source>
        <dbReference type="EMBL" id="MBD1422776.1"/>
    </source>
</evidence>
<sequence>MENKQKVYIGIGCAFLLWWISSCASHGSTRRTGKQLDLYLLVGQSNMAGRGFLDYEDTLAHPNIYVLNASDEWSVAKEPLHYDKANRGVGPGLAFAKNMAKYQRNASIGLIPAAVGGTKISYWEPTGERGLYKEALRKARVAKERGTLKGLLWQQGESDANTNDALLYKERLIALMHAFRRDLESPNLPIVIGGLGDFLKSNRAEQINQAMKEAVDILGNAAYSEASKLGHIGDSLHFNSAAQRENGMRMAEAMKPLLNKKKL</sequence>
<dbReference type="EMBL" id="JACNYL010000003">
    <property type="protein sequence ID" value="MBD1422776.1"/>
    <property type="molecule type" value="Genomic_DNA"/>
</dbReference>
<dbReference type="InterPro" id="IPR052940">
    <property type="entry name" value="Carb_Esterase_6"/>
</dbReference>
<dbReference type="PANTHER" id="PTHR31988:SF19">
    <property type="entry name" value="9-O-ACETYL-N-ACETYLNEURAMINIC ACID DEACETYLASE-RELATED"/>
    <property type="match status" value="1"/>
</dbReference>
<dbReference type="InterPro" id="IPR036514">
    <property type="entry name" value="SGNH_hydro_sf"/>
</dbReference>
<dbReference type="Proteomes" id="UP000651112">
    <property type="component" value="Unassembled WGS sequence"/>
</dbReference>
<dbReference type="SUPFAM" id="SSF52266">
    <property type="entry name" value="SGNH hydrolase"/>
    <property type="match status" value="1"/>
</dbReference>
<proteinExistence type="predicted"/>
<evidence type="ECO:0000259" key="2">
    <source>
        <dbReference type="Pfam" id="PF03629"/>
    </source>
</evidence>
<feature type="domain" description="Sialate O-acetylesterase" evidence="2">
    <location>
        <begin position="36"/>
        <end position="254"/>
    </location>
</feature>
<accession>A0ABR7XUR0</accession>
<dbReference type="PANTHER" id="PTHR31988">
    <property type="entry name" value="ESTERASE, PUTATIVE (DUF303)-RELATED"/>
    <property type="match status" value="1"/>
</dbReference>
<dbReference type="RefSeq" id="WP_190314465.1">
    <property type="nucleotide sequence ID" value="NZ_JACNYL010000003.1"/>
</dbReference>
<keyword evidence="4" id="KW-1185">Reference proteome</keyword>
<dbReference type="Gene3D" id="3.40.50.1110">
    <property type="entry name" value="SGNH hydrolase"/>
    <property type="match status" value="1"/>
</dbReference>
<gene>
    <name evidence="3" type="ORF">H8B21_14465</name>
</gene>